<organism evidence="5 6">
    <name type="scientific">Chitinophaga nivalis</name>
    <dbReference type="NCBI Taxonomy" id="2991709"/>
    <lineage>
        <taxon>Bacteria</taxon>
        <taxon>Pseudomonadati</taxon>
        <taxon>Bacteroidota</taxon>
        <taxon>Chitinophagia</taxon>
        <taxon>Chitinophagales</taxon>
        <taxon>Chitinophagaceae</taxon>
        <taxon>Chitinophaga</taxon>
    </lineage>
</organism>
<gene>
    <name evidence="5" type="ORF">OL497_19395</name>
</gene>
<feature type="domain" description="Type I restriction modification DNA specificity" evidence="4">
    <location>
        <begin position="211"/>
        <end position="389"/>
    </location>
</feature>
<comment type="similarity">
    <text evidence="1">Belongs to the type-I restriction system S methylase family.</text>
</comment>
<dbReference type="InterPro" id="IPR000055">
    <property type="entry name" value="Restrct_endonuc_typeI_TRD"/>
</dbReference>
<keyword evidence="3" id="KW-0238">DNA-binding</keyword>
<dbReference type="SUPFAM" id="SSF116734">
    <property type="entry name" value="DNA methylase specificity domain"/>
    <property type="match status" value="2"/>
</dbReference>
<dbReference type="Gene3D" id="3.90.220.20">
    <property type="entry name" value="DNA methylase specificity domains"/>
    <property type="match status" value="2"/>
</dbReference>
<proteinExistence type="inferred from homology"/>
<accession>A0ABT3IQ18</accession>
<dbReference type="CDD" id="cd17254">
    <property type="entry name" value="RMtype1_S_FclI-TRD1-CR1_like"/>
    <property type="match status" value="1"/>
</dbReference>
<dbReference type="PANTHER" id="PTHR43140:SF1">
    <property type="entry name" value="TYPE I RESTRICTION ENZYME ECOKI SPECIFICITY SUBUNIT"/>
    <property type="match status" value="1"/>
</dbReference>
<evidence type="ECO:0000259" key="4">
    <source>
        <dbReference type="Pfam" id="PF01420"/>
    </source>
</evidence>
<evidence type="ECO:0000313" key="5">
    <source>
        <dbReference type="EMBL" id="MCW3486075.1"/>
    </source>
</evidence>
<keyword evidence="6" id="KW-1185">Reference proteome</keyword>
<dbReference type="EMBL" id="JAPDNS010000002">
    <property type="protein sequence ID" value="MCW3486075.1"/>
    <property type="molecule type" value="Genomic_DNA"/>
</dbReference>
<dbReference type="InterPro" id="IPR044946">
    <property type="entry name" value="Restrct_endonuc_typeI_TRD_sf"/>
</dbReference>
<evidence type="ECO:0000256" key="2">
    <source>
        <dbReference type="ARBA" id="ARBA00022747"/>
    </source>
</evidence>
<reference evidence="5 6" key="1">
    <citation type="submission" date="2022-10" db="EMBL/GenBank/DDBJ databases">
        <title>Chitinophaga nivalis PC15 sp. nov., isolated from Pyeongchang county, South Korea.</title>
        <authorList>
            <person name="Trinh H.N."/>
        </authorList>
    </citation>
    <scope>NUCLEOTIDE SEQUENCE [LARGE SCALE GENOMIC DNA]</scope>
    <source>
        <strain evidence="5 6">PC14</strain>
    </source>
</reference>
<comment type="caution">
    <text evidence="5">The sequence shown here is derived from an EMBL/GenBank/DDBJ whole genome shotgun (WGS) entry which is preliminary data.</text>
</comment>
<dbReference type="PANTHER" id="PTHR43140">
    <property type="entry name" value="TYPE-1 RESTRICTION ENZYME ECOKI SPECIFICITY PROTEIN"/>
    <property type="match status" value="1"/>
</dbReference>
<feature type="domain" description="Type I restriction modification DNA specificity" evidence="4">
    <location>
        <begin position="11"/>
        <end position="171"/>
    </location>
</feature>
<sequence>MDKEQRKNQLPADWKWERLGDIANYLNGRAFKPTEWELIGKPIIRIQNLNNPDAKYNYTRNEFEKKYEVKKGDLLFAWSASLGAYIWKGEDAWLNQHIFKVVPNEGVDKLYLYYLLEEIVHVLYTQAHGSGMVHVTKGKFEGTHIPLPSLSIQQAVVSKIEELFSELDKGIESLRAAQQQLKVYRQSILKWAFEGKLTNDRVEEGSVPNGWRKLSLKELTIVISDGDHQPPPKSKSGIPFITISNVDKHSNKINFSETFFVSNEYYETLKEHRKPAKGDILYTVTGSFGIPILIDYDKEFCFQRHIGLIRPKDSANQKWLYYVLQSPEIWDQAKATATGTAQKTVSLNSIRNFQVPFCSIEEQYRIVQAIESRLSVADKLEETITQSLQQAESLKQSILKKAFEGKLI</sequence>
<dbReference type="RefSeq" id="WP_264732889.1">
    <property type="nucleotide sequence ID" value="NZ_JAPDNR010000001.1"/>
</dbReference>
<dbReference type="Pfam" id="PF01420">
    <property type="entry name" value="Methylase_S"/>
    <property type="match status" value="2"/>
</dbReference>
<name>A0ABT3IQ18_9BACT</name>
<evidence type="ECO:0000313" key="6">
    <source>
        <dbReference type="Proteomes" id="UP001207742"/>
    </source>
</evidence>
<keyword evidence="5" id="KW-0540">Nuclease</keyword>
<evidence type="ECO:0000256" key="3">
    <source>
        <dbReference type="ARBA" id="ARBA00023125"/>
    </source>
</evidence>
<dbReference type="GO" id="GO:0004519">
    <property type="term" value="F:endonuclease activity"/>
    <property type="evidence" value="ECO:0007669"/>
    <property type="project" value="UniProtKB-KW"/>
</dbReference>
<keyword evidence="2" id="KW-0680">Restriction system</keyword>
<dbReference type="CDD" id="cd17246">
    <property type="entry name" value="RMtype1_S_SonII-TRD2-CR2_like"/>
    <property type="match status" value="1"/>
</dbReference>
<dbReference type="EC" id="3.1.21.-" evidence="5"/>
<keyword evidence="5" id="KW-0378">Hydrolase</keyword>
<protein>
    <submittedName>
        <fullName evidence="5">Restriction endonuclease subunit S</fullName>
        <ecNumber evidence="5">3.1.21.-</ecNumber>
    </submittedName>
</protein>
<evidence type="ECO:0000256" key="1">
    <source>
        <dbReference type="ARBA" id="ARBA00010923"/>
    </source>
</evidence>
<keyword evidence="5" id="KW-0255">Endonuclease</keyword>
<dbReference type="GO" id="GO:0016787">
    <property type="term" value="F:hydrolase activity"/>
    <property type="evidence" value="ECO:0007669"/>
    <property type="project" value="UniProtKB-KW"/>
</dbReference>
<dbReference type="InterPro" id="IPR051212">
    <property type="entry name" value="Type-I_RE_S_subunit"/>
</dbReference>
<dbReference type="Proteomes" id="UP001207742">
    <property type="component" value="Unassembled WGS sequence"/>
</dbReference>